<reference evidence="1" key="3">
    <citation type="submission" date="2020-02" db="EMBL/GenBank/DDBJ databases">
        <authorList>
            <person name="Matsumoto Y."/>
            <person name="Motooka D."/>
            <person name="Nakamura S."/>
        </authorList>
    </citation>
    <scope>NUCLEOTIDE SEQUENCE</scope>
    <source>
        <strain evidence="1">JCM 6377</strain>
    </source>
</reference>
<protein>
    <recommendedName>
        <fullName evidence="5">PRC-barrel domain-containing protein</fullName>
    </recommendedName>
</protein>
<keyword evidence="3" id="KW-1185">Reference proteome</keyword>
<evidence type="ECO:0008006" key="5">
    <source>
        <dbReference type="Google" id="ProtNLM"/>
    </source>
</evidence>
<dbReference type="RefSeq" id="WP_097940076.1">
    <property type="nucleotide sequence ID" value="NZ_BLKS01000001.1"/>
</dbReference>
<dbReference type="EMBL" id="PDCP01000015">
    <property type="protein sequence ID" value="PEG39370.1"/>
    <property type="molecule type" value="Genomic_DNA"/>
</dbReference>
<dbReference type="OrthoDB" id="9804685at2"/>
<proteinExistence type="predicted"/>
<gene>
    <name evidence="2" type="ORF">CQY20_10820</name>
    <name evidence="1" type="ORF">MAGR_31960</name>
</gene>
<organism evidence="2 3">
    <name type="scientific">Mycolicibacterium agri</name>
    <name type="common">Mycobacterium agri</name>
    <dbReference type="NCBI Taxonomy" id="36811"/>
    <lineage>
        <taxon>Bacteria</taxon>
        <taxon>Bacillati</taxon>
        <taxon>Actinomycetota</taxon>
        <taxon>Actinomycetes</taxon>
        <taxon>Mycobacteriales</taxon>
        <taxon>Mycobacteriaceae</taxon>
        <taxon>Mycolicibacterium</taxon>
    </lineage>
</organism>
<name>A0A2A7N696_MYCAG</name>
<dbReference type="EMBL" id="BLKS01000001">
    <property type="protein sequence ID" value="GFG51755.1"/>
    <property type="molecule type" value="Genomic_DNA"/>
</dbReference>
<sequence length="133" mass="14842">MSGAELPIKRYRGHLVDARLHLLDRQLLDHRGDPVGIVDDLELDGVHPGRNIDADAPAPRVTALLSGKVVATRILGGCPPRSRLHEIRWQLVASVGVVVKLKRTDEVIDTNWVEQWLRDHIIRRIPGAKHAAE</sequence>
<reference evidence="1 4" key="2">
    <citation type="journal article" date="2019" name="Emerg. Microbes Infect.">
        <title>Comprehensive subspecies identification of 175 nontuberculous mycobacteria species based on 7547 genomic profiles.</title>
        <authorList>
            <person name="Matsumoto Y."/>
            <person name="Kinjo T."/>
            <person name="Motooka D."/>
            <person name="Nabeya D."/>
            <person name="Jung N."/>
            <person name="Uechi K."/>
            <person name="Horii T."/>
            <person name="Iida T."/>
            <person name="Fujita J."/>
            <person name="Nakamura S."/>
        </authorList>
    </citation>
    <scope>NUCLEOTIDE SEQUENCE [LARGE SCALE GENOMIC DNA]</scope>
    <source>
        <strain evidence="1 4">JCM 6377</strain>
    </source>
</reference>
<comment type="caution">
    <text evidence="2">The sequence shown here is derived from an EMBL/GenBank/DDBJ whole genome shotgun (WGS) entry which is preliminary data.</text>
</comment>
<dbReference type="AlphaFoldDB" id="A0A2A7N696"/>
<evidence type="ECO:0000313" key="3">
    <source>
        <dbReference type="Proteomes" id="UP000220914"/>
    </source>
</evidence>
<evidence type="ECO:0000313" key="4">
    <source>
        <dbReference type="Proteomes" id="UP000465302"/>
    </source>
</evidence>
<reference evidence="2 3" key="1">
    <citation type="submission" date="2017-10" db="EMBL/GenBank/DDBJ databases">
        <title>The new phylogeny of genus Mycobacterium.</title>
        <authorList>
            <person name="Tortoli E."/>
            <person name="Trovato A."/>
            <person name="Cirillo D.M."/>
        </authorList>
    </citation>
    <scope>NUCLEOTIDE SEQUENCE [LARGE SCALE GENOMIC DNA]</scope>
    <source>
        <strain evidence="2 3">CCUG37673</strain>
    </source>
</reference>
<dbReference type="Proteomes" id="UP000465302">
    <property type="component" value="Unassembled WGS sequence"/>
</dbReference>
<dbReference type="Proteomes" id="UP000220914">
    <property type="component" value="Unassembled WGS sequence"/>
</dbReference>
<evidence type="ECO:0000313" key="1">
    <source>
        <dbReference type="EMBL" id="GFG51755.1"/>
    </source>
</evidence>
<evidence type="ECO:0000313" key="2">
    <source>
        <dbReference type="EMBL" id="PEG39370.1"/>
    </source>
</evidence>
<accession>A0A2A7N696</accession>